<gene>
    <name evidence="2" type="ORF">DARMORV10_C02P34230.1</name>
</gene>
<accession>A0A816KC99</accession>
<sequence length="45" mass="4961">MPCKLSLTRNDCRSPTCFRRQAVCSLLSSLSFALLSILSSLLNTI</sequence>
<proteinExistence type="predicted"/>
<keyword evidence="1" id="KW-1133">Transmembrane helix</keyword>
<keyword evidence="1" id="KW-0472">Membrane</keyword>
<feature type="transmembrane region" description="Helical" evidence="1">
    <location>
        <begin position="21"/>
        <end position="42"/>
    </location>
</feature>
<evidence type="ECO:0000256" key="1">
    <source>
        <dbReference type="SAM" id="Phobius"/>
    </source>
</evidence>
<dbReference type="Proteomes" id="UP001295469">
    <property type="component" value="Chromosome C02"/>
</dbReference>
<keyword evidence="1" id="KW-0812">Transmembrane</keyword>
<organism evidence="2">
    <name type="scientific">Brassica napus</name>
    <name type="common">Rape</name>
    <dbReference type="NCBI Taxonomy" id="3708"/>
    <lineage>
        <taxon>Eukaryota</taxon>
        <taxon>Viridiplantae</taxon>
        <taxon>Streptophyta</taxon>
        <taxon>Embryophyta</taxon>
        <taxon>Tracheophyta</taxon>
        <taxon>Spermatophyta</taxon>
        <taxon>Magnoliopsida</taxon>
        <taxon>eudicotyledons</taxon>
        <taxon>Gunneridae</taxon>
        <taxon>Pentapetalae</taxon>
        <taxon>rosids</taxon>
        <taxon>malvids</taxon>
        <taxon>Brassicales</taxon>
        <taxon>Brassicaceae</taxon>
        <taxon>Brassiceae</taxon>
        <taxon>Brassica</taxon>
    </lineage>
</organism>
<dbReference type="AlphaFoldDB" id="A0A816KC99"/>
<protein>
    <submittedName>
        <fullName evidence="2">(rape) hypothetical protein</fullName>
    </submittedName>
</protein>
<reference evidence="2" key="1">
    <citation type="submission" date="2021-01" db="EMBL/GenBank/DDBJ databases">
        <authorList>
            <consortium name="Genoscope - CEA"/>
            <person name="William W."/>
        </authorList>
    </citation>
    <scope>NUCLEOTIDE SEQUENCE</scope>
</reference>
<name>A0A816KC99_BRANA</name>
<dbReference type="EMBL" id="HG994366">
    <property type="protein sequence ID" value="CAF1912985.1"/>
    <property type="molecule type" value="Genomic_DNA"/>
</dbReference>
<evidence type="ECO:0000313" key="2">
    <source>
        <dbReference type="EMBL" id="CAF1912985.1"/>
    </source>
</evidence>